<reference evidence="2" key="1">
    <citation type="journal article" date="2023" name="Front. Plant Sci.">
        <title>Chromosomal-level genome assembly of Melastoma candidum provides insights into trichome evolution.</title>
        <authorList>
            <person name="Zhong Y."/>
            <person name="Wu W."/>
            <person name="Sun C."/>
            <person name="Zou P."/>
            <person name="Liu Y."/>
            <person name="Dai S."/>
            <person name="Zhou R."/>
        </authorList>
    </citation>
    <scope>NUCLEOTIDE SEQUENCE [LARGE SCALE GENOMIC DNA]</scope>
</reference>
<evidence type="ECO:0000313" key="2">
    <source>
        <dbReference type="Proteomes" id="UP001057402"/>
    </source>
</evidence>
<protein>
    <submittedName>
        <fullName evidence="1">Uncharacterized protein</fullName>
    </submittedName>
</protein>
<proteinExistence type="predicted"/>
<evidence type="ECO:0000313" key="1">
    <source>
        <dbReference type="EMBL" id="KAI4389944.1"/>
    </source>
</evidence>
<accession>A0ACB9SJD8</accession>
<dbReference type="EMBL" id="CM042880">
    <property type="protein sequence ID" value="KAI4389944.1"/>
    <property type="molecule type" value="Genomic_DNA"/>
</dbReference>
<organism evidence="1 2">
    <name type="scientific">Melastoma candidum</name>
    <dbReference type="NCBI Taxonomy" id="119954"/>
    <lineage>
        <taxon>Eukaryota</taxon>
        <taxon>Viridiplantae</taxon>
        <taxon>Streptophyta</taxon>
        <taxon>Embryophyta</taxon>
        <taxon>Tracheophyta</taxon>
        <taxon>Spermatophyta</taxon>
        <taxon>Magnoliopsida</taxon>
        <taxon>eudicotyledons</taxon>
        <taxon>Gunneridae</taxon>
        <taxon>Pentapetalae</taxon>
        <taxon>rosids</taxon>
        <taxon>malvids</taxon>
        <taxon>Myrtales</taxon>
        <taxon>Melastomataceae</taxon>
        <taxon>Melastomatoideae</taxon>
        <taxon>Melastomateae</taxon>
        <taxon>Melastoma</taxon>
    </lineage>
</organism>
<dbReference type="Proteomes" id="UP001057402">
    <property type="component" value="Chromosome 1"/>
</dbReference>
<name>A0ACB9SJD8_9MYRT</name>
<gene>
    <name evidence="1" type="ORF">MLD38_002109</name>
</gene>
<keyword evidence="2" id="KW-1185">Reference proteome</keyword>
<sequence>MADNVLVGKSLVDLYSKCADVKAAEQSSMQFQRKTCLWGCASLRRPAEFCHDLESVAISCKLDLAGQGERSTRLSTASRFGVRLSLVDAYAKSGKIEYSWAIHDTMSSRDIMTCYSMLSGFVLHGHARSAIELFREMRNQGCRPSRGTFVSLLKAYGLAGRWEAGFHEHLIMPAVEHSLTMVELFGRAGRLSEALEFIENMPVEPNTSIWVASFTACRFHKNVSLALTAAENLVNLEPCNGTFHDLLEQASAVCGGSSSKGIQKDKATQRFVSRSWTVIYRKVHEFTNGDSDLHSELHPSLERIIEEDRTEELARDRHGEKLAMAFGRWSGNLDRTKTSSHDDVHFDLVSEKSEE</sequence>
<comment type="caution">
    <text evidence="1">The sequence shown here is derived from an EMBL/GenBank/DDBJ whole genome shotgun (WGS) entry which is preliminary data.</text>
</comment>